<dbReference type="STRING" id="1654360.EA58_14380"/>
<accession>A0A066RKR1</accession>
<organism evidence="1 2">
    <name type="scientific">Photobacterium galatheae</name>
    <dbReference type="NCBI Taxonomy" id="1654360"/>
    <lineage>
        <taxon>Bacteria</taxon>
        <taxon>Pseudomonadati</taxon>
        <taxon>Pseudomonadota</taxon>
        <taxon>Gammaproteobacteria</taxon>
        <taxon>Vibrionales</taxon>
        <taxon>Vibrionaceae</taxon>
        <taxon>Photobacterium</taxon>
    </lineage>
</organism>
<protein>
    <submittedName>
        <fullName evidence="1">Uncharacterized protein</fullName>
    </submittedName>
</protein>
<evidence type="ECO:0000313" key="1">
    <source>
        <dbReference type="EMBL" id="KDM90939.1"/>
    </source>
</evidence>
<dbReference type="AlphaFoldDB" id="A0A066RKR1"/>
<comment type="caution">
    <text evidence="1">The sequence shown here is derived from an EMBL/GenBank/DDBJ whole genome shotgun (WGS) entry which is preliminary data.</text>
</comment>
<name>A0A066RKR1_9GAMM</name>
<gene>
    <name evidence="1" type="ORF">EA58_14380</name>
</gene>
<sequence length="128" mass="14184">MHKVKVSHRYGHLFVSSVVRQDCFDEVQVFPQSAIPLVFRTDASARTIGKMVASEIESGDEISEHSLVVDGCYLCSASKPVIEKIVHYWRKQSICLGEIVIVKGGQPEAQSTSESKALLQAIYEQCIS</sequence>
<proteinExistence type="predicted"/>
<reference evidence="1 2" key="1">
    <citation type="submission" date="2014-04" db="EMBL/GenBank/DDBJ databases">
        <title>Draft genome sequence of Photobacterium halotolerans S2753: a solonamide, ngercheumicin and holomycin producer.</title>
        <authorList>
            <person name="Machado H.R."/>
            <person name="Gram L."/>
        </authorList>
    </citation>
    <scope>NUCLEOTIDE SEQUENCE [LARGE SCALE GENOMIC DNA]</scope>
    <source>
        <strain evidence="1 2">S2753</strain>
    </source>
</reference>
<dbReference type="EMBL" id="JMIB01000027">
    <property type="protein sequence ID" value="KDM90939.1"/>
    <property type="molecule type" value="Genomic_DNA"/>
</dbReference>
<keyword evidence="2" id="KW-1185">Reference proteome</keyword>
<dbReference type="Proteomes" id="UP000027192">
    <property type="component" value="Unassembled WGS sequence"/>
</dbReference>
<evidence type="ECO:0000313" key="2">
    <source>
        <dbReference type="Proteomes" id="UP000027192"/>
    </source>
</evidence>